<dbReference type="GO" id="GO:0051607">
    <property type="term" value="P:defense response to virus"/>
    <property type="evidence" value="ECO:0007669"/>
    <property type="project" value="TreeGrafter"/>
</dbReference>
<sequence length="236" mass="26711">MKDKNVHIEGVRWVPNTFKDKMPNLGFIPVSCQVVDKFVGDILKDLPFLVSDDPAVALLVRQKEFDELVHWHPADPSVTTTTGQSVSSMALVNQVAATVQNRFNKNLPSGEALCGVFTRDYRHDALNSQVLVTVPACFEILLLAPHRQAWVKRIRYVIFDEPLYVHLLESLLSFPVLYRERYNDLEKHVCSVRDGVIHFDHFHLCAVLTTDHESEAPAKLVLKGVNYLCPVEKLPG</sequence>
<dbReference type="InterPro" id="IPR027417">
    <property type="entry name" value="P-loop_NTPase"/>
</dbReference>
<keyword evidence="2 3" id="KW-0067">ATP-binding</keyword>
<dbReference type="GO" id="GO:0003727">
    <property type="term" value="F:single-stranded RNA binding"/>
    <property type="evidence" value="ECO:0007669"/>
    <property type="project" value="TreeGrafter"/>
</dbReference>
<proteinExistence type="predicted"/>
<dbReference type="GO" id="GO:0016787">
    <property type="term" value="F:hydrolase activity"/>
    <property type="evidence" value="ECO:0007669"/>
    <property type="project" value="UniProtKB-KW"/>
</dbReference>
<evidence type="ECO:0000256" key="2">
    <source>
        <dbReference type="ARBA" id="ARBA00022806"/>
    </source>
</evidence>
<reference evidence="3 4" key="1">
    <citation type="journal article" date="2019" name="Mol. Ecol. Resour.">
        <title>Improving Illumina assemblies with Hi-C and long reads: an example with the North African dromedary.</title>
        <authorList>
            <person name="Elbers J.P."/>
            <person name="Rogers M.F."/>
            <person name="Perelman P.L."/>
            <person name="Proskuryakova A.A."/>
            <person name="Serdyukova N.A."/>
            <person name="Johnson W.E."/>
            <person name="Horin P."/>
            <person name="Corander J."/>
            <person name="Murphy D."/>
            <person name="Burger P.A."/>
        </authorList>
    </citation>
    <scope>NUCLEOTIDE SEQUENCE [LARGE SCALE GENOMIC DNA]</scope>
    <source>
        <strain evidence="3">Drom800</strain>
        <tissue evidence="3">Blood</tissue>
    </source>
</reference>
<dbReference type="AlphaFoldDB" id="A0A5N4CAG1"/>
<comment type="caution">
    <text evidence="3">The sequence shown here is derived from an EMBL/GenBank/DDBJ whole genome shotgun (WGS) entry which is preliminary data.</text>
</comment>
<dbReference type="GO" id="GO:0003725">
    <property type="term" value="F:double-stranded RNA binding"/>
    <property type="evidence" value="ECO:0007669"/>
    <property type="project" value="TreeGrafter"/>
</dbReference>
<accession>A0A5N4CAG1</accession>
<dbReference type="EMBL" id="JWIN03000031">
    <property type="protein sequence ID" value="KAB1255888.1"/>
    <property type="molecule type" value="Genomic_DNA"/>
</dbReference>
<evidence type="ECO:0000313" key="3">
    <source>
        <dbReference type="EMBL" id="KAB1255888.1"/>
    </source>
</evidence>
<dbReference type="InterPro" id="IPR052431">
    <property type="entry name" value="SKI2_subfamily_helicases"/>
</dbReference>
<keyword evidence="4" id="KW-1185">Reference proteome</keyword>
<dbReference type="PANTHER" id="PTHR44533:SF3">
    <property type="entry name" value="ATP-DEPENDENT RNA HELICASE DDX60-RELATED"/>
    <property type="match status" value="1"/>
</dbReference>
<name>A0A5N4CAG1_CAMDR</name>
<dbReference type="Gene3D" id="3.40.50.300">
    <property type="entry name" value="P-loop containing nucleotide triphosphate hydrolases"/>
    <property type="match status" value="1"/>
</dbReference>
<keyword evidence="2 3" id="KW-0547">Nucleotide-binding</keyword>
<evidence type="ECO:0000313" key="4">
    <source>
        <dbReference type="Proteomes" id="UP000299084"/>
    </source>
</evidence>
<gene>
    <name evidence="3" type="ORF">Cadr_000029506</name>
</gene>
<dbReference type="GO" id="GO:0004386">
    <property type="term" value="F:helicase activity"/>
    <property type="evidence" value="ECO:0007669"/>
    <property type="project" value="UniProtKB-KW"/>
</dbReference>
<keyword evidence="2 3" id="KW-0347">Helicase</keyword>
<organism evidence="3 4">
    <name type="scientific">Camelus dromedarius</name>
    <name type="common">Dromedary</name>
    <name type="synonym">Arabian camel</name>
    <dbReference type="NCBI Taxonomy" id="9838"/>
    <lineage>
        <taxon>Eukaryota</taxon>
        <taxon>Metazoa</taxon>
        <taxon>Chordata</taxon>
        <taxon>Craniata</taxon>
        <taxon>Vertebrata</taxon>
        <taxon>Euteleostomi</taxon>
        <taxon>Mammalia</taxon>
        <taxon>Eutheria</taxon>
        <taxon>Laurasiatheria</taxon>
        <taxon>Artiodactyla</taxon>
        <taxon>Tylopoda</taxon>
        <taxon>Camelidae</taxon>
        <taxon>Camelus</taxon>
    </lineage>
</organism>
<dbReference type="GO" id="GO:0005737">
    <property type="term" value="C:cytoplasm"/>
    <property type="evidence" value="ECO:0007669"/>
    <property type="project" value="TreeGrafter"/>
</dbReference>
<evidence type="ECO:0000256" key="1">
    <source>
        <dbReference type="ARBA" id="ARBA00022801"/>
    </source>
</evidence>
<protein>
    <submittedName>
        <fullName evidence="3">Putative ATP-dependent RNA helicase DDX60</fullName>
    </submittedName>
</protein>
<dbReference type="Proteomes" id="UP000299084">
    <property type="component" value="Unassembled WGS sequence"/>
</dbReference>
<keyword evidence="1" id="KW-0378">Hydrolase</keyword>
<dbReference type="PANTHER" id="PTHR44533">
    <property type="entry name" value="DEAD/H RNA HELICASE, PUTATIVE-RELATED"/>
    <property type="match status" value="1"/>
</dbReference>